<dbReference type="AlphaFoldDB" id="A0A4Z2EIW4"/>
<dbReference type="GO" id="GO:0048194">
    <property type="term" value="P:Golgi vesicle budding"/>
    <property type="evidence" value="ECO:0007669"/>
    <property type="project" value="TreeGrafter"/>
</dbReference>
<evidence type="ECO:0000256" key="2">
    <source>
        <dbReference type="SAM" id="SignalP"/>
    </source>
</evidence>
<dbReference type="GO" id="GO:0070273">
    <property type="term" value="F:phosphatidylinositol-4-phosphate binding"/>
    <property type="evidence" value="ECO:0007669"/>
    <property type="project" value="InterPro"/>
</dbReference>
<feature type="compositionally biased region" description="Basic and acidic residues" evidence="1">
    <location>
        <begin position="247"/>
        <end position="273"/>
    </location>
</feature>
<dbReference type="PANTHER" id="PTHR12704:SF3">
    <property type="entry name" value="GOLGI PHOSPHOPROTEIN 3"/>
    <property type="match status" value="1"/>
</dbReference>
<dbReference type="PANTHER" id="PTHR12704">
    <property type="entry name" value="TRANS-GOLGI PROTEIN GMX33"/>
    <property type="match status" value="1"/>
</dbReference>
<dbReference type="Proteomes" id="UP000314294">
    <property type="component" value="Unassembled WGS sequence"/>
</dbReference>
<sequence>MDMSCIQLLLLLLSGPVTQLRSCEGLTSRITDHRPTGLPVRRLSSLLSRVSDAARAAPPRAPSEDRLRHGAARAAEGEGNVPSGYTSARCGAPAPGPPLRAPRGSMCPGETARNEHDPERKVPSCEENTATTREHRELQENTGNYKCLRDGPPCSGPLLLSQLPVSRDLGLPLLAESGTARRHIGETFALLTEPRKEDSPDDEALRPLSSPRCCLRDHESLSPTPPARCSRRHMTSLVQRSSGLVQRRTEAARGAADRDRPPGEEDEEPRRDDEPDDEDTGDSKETRLTLMEEVLLLGLKDREVMAERRAAGGSS</sequence>
<accession>A0A4Z2EIW4</accession>
<dbReference type="GO" id="GO:0006890">
    <property type="term" value="P:retrograde vesicle-mediated transport, Golgi to endoplasmic reticulum"/>
    <property type="evidence" value="ECO:0007669"/>
    <property type="project" value="TreeGrafter"/>
</dbReference>
<dbReference type="GO" id="GO:0031985">
    <property type="term" value="C:Golgi cisterna"/>
    <property type="evidence" value="ECO:0007669"/>
    <property type="project" value="TreeGrafter"/>
</dbReference>
<feature type="chain" id="PRO_5021249382" evidence="2">
    <location>
        <begin position="20"/>
        <end position="315"/>
    </location>
</feature>
<keyword evidence="2" id="KW-0732">Signal</keyword>
<dbReference type="GO" id="GO:0005829">
    <property type="term" value="C:cytosol"/>
    <property type="evidence" value="ECO:0007669"/>
    <property type="project" value="TreeGrafter"/>
</dbReference>
<dbReference type="GO" id="GO:0000139">
    <property type="term" value="C:Golgi membrane"/>
    <property type="evidence" value="ECO:0007669"/>
    <property type="project" value="GOC"/>
</dbReference>
<dbReference type="EMBL" id="SRLO01006816">
    <property type="protein sequence ID" value="TNN28510.1"/>
    <property type="molecule type" value="Genomic_DNA"/>
</dbReference>
<proteinExistence type="predicted"/>
<reference evidence="3 4" key="1">
    <citation type="submission" date="2019-03" db="EMBL/GenBank/DDBJ databases">
        <title>First draft genome of Liparis tanakae, snailfish: a comprehensive survey of snailfish specific genes.</title>
        <authorList>
            <person name="Kim W."/>
            <person name="Song I."/>
            <person name="Jeong J.-H."/>
            <person name="Kim D."/>
            <person name="Kim S."/>
            <person name="Ryu S."/>
            <person name="Song J.Y."/>
            <person name="Lee S.K."/>
        </authorList>
    </citation>
    <scope>NUCLEOTIDE SEQUENCE [LARGE SCALE GENOMIC DNA]</scope>
    <source>
        <tissue evidence="3">Muscle</tissue>
    </source>
</reference>
<feature type="compositionally biased region" description="Basic and acidic residues" evidence="1">
    <location>
        <begin position="112"/>
        <end position="124"/>
    </location>
</feature>
<evidence type="ECO:0000256" key="1">
    <source>
        <dbReference type="SAM" id="MobiDB-lite"/>
    </source>
</evidence>
<evidence type="ECO:0000313" key="3">
    <source>
        <dbReference type="EMBL" id="TNN28510.1"/>
    </source>
</evidence>
<gene>
    <name evidence="3" type="primary">GOLPH3</name>
    <name evidence="3" type="ORF">EYF80_061342</name>
</gene>
<dbReference type="GO" id="GO:0005802">
    <property type="term" value="C:trans-Golgi network"/>
    <property type="evidence" value="ECO:0007669"/>
    <property type="project" value="TreeGrafter"/>
</dbReference>
<evidence type="ECO:0000313" key="4">
    <source>
        <dbReference type="Proteomes" id="UP000314294"/>
    </source>
</evidence>
<name>A0A4Z2EIW4_9TELE</name>
<dbReference type="InterPro" id="IPR008628">
    <property type="entry name" value="GPP34-like"/>
</dbReference>
<protein>
    <submittedName>
        <fullName evidence="3">Golgi phosphoprotein 3</fullName>
    </submittedName>
</protein>
<keyword evidence="4" id="KW-1185">Reference proteome</keyword>
<feature type="region of interest" description="Disordered" evidence="1">
    <location>
        <begin position="51"/>
        <end position="134"/>
    </location>
</feature>
<comment type="caution">
    <text evidence="3">The sequence shown here is derived from an EMBL/GenBank/DDBJ whole genome shotgun (WGS) entry which is preliminary data.</text>
</comment>
<organism evidence="3 4">
    <name type="scientific">Liparis tanakae</name>
    <name type="common">Tanaka's snailfish</name>
    <dbReference type="NCBI Taxonomy" id="230148"/>
    <lineage>
        <taxon>Eukaryota</taxon>
        <taxon>Metazoa</taxon>
        <taxon>Chordata</taxon>
        <taxon>Craniata</taxon>
        <taxon>Vertebrata</taxon>
        <taxon>Euteleostomi</taxon>
        <taxon>Actinopterygii</taxon>
        <taxon>Neopterygii</taxon>
        <taxon>Teleostei</taxon>
        <taxon>Neoteleostei</taxon>
        <taxon>Acanthomorphata</taxon>
        <taxon>Eupercaria</taxon>
        <taxon>Perciformes</taxon>
        <taxon>Cottioidei</taxon>
        <taxon>Cottales</taxon>
        <taxon>Liparidae</taxon>
        <taxon>Liparis</taxon>
    </lineage>
</organism>
<dbReference type="GO" id="GO:0007030">
    <property type="term" value="P:Golgi organization"/>
    <property type="evidence" value="ECO:0007669"/>
    <property type="project" value="TreeGrafter"/>
</dbReference>
<feature type="signal peptide" evidence="2">
    <location>
        <begin position="1"/>
        <end position="19"/>
    </location>
</feature>
<feature type="region of interest" description="Disordered" evidence="1">
    <location>
        <begin position="191"/>
        <end position="289"/>
    </location>
</feature>
<dbReference type="GO" id="GO:0043001">
    <property type="term" value="P:Golgi to plasma membrane protein transport"/>
    <property type="evidence" value="ECO:0007669"/>
    <property type="project" value="TreeGrafter"/>
</dbReference>